<keyword evidence="2" id="KW-1185">Reference proteome</keyword>
<protein>
    <submittedName>
        <fullName evidence="1">Uncharacterized protein</fullName>
    </submittedName>
</protein>
<evidence type="ECO:0000313" key="2">
    <source>
        <dbReference type="Proteomes" id="UP000499080"/>
    </source>
</evidence>
<reference evidence="1 2" key="1">
    <citation type="journal article" date="2019" name="Sci. Rep.">
        <title>Orb-weaving spider Araneus ventricosus genome elucidates the spidroin gene catalogue.</title>
        <authorList>
            <person name="Kono N."/>
            <person name="Nakamura H."/>
            <person name="Ohtoshi R."/>
            <person name="Moran D.A.P."/>
            <person name="Shinohara A."/>
            <person name="Yoshida Y."/>
            <person name="Fujiwara M."/>
            <person name="Mori M."/>
            <person name="Tomita M."/>
            <person name="Arakawa K."/>
        </authorList>
    </citation>
    <scope>NUCLEOTIDE SEQUENCE [LARGE SCALE GENOMIC DNA]</scope>
</reference>
<dbReference type="OrthoDB" id="10072079at2759"/>
<dbReference type="EMBL" id="BGPR01094278">
    <property type="protein sequence ID" value="GBM34128.1"/>
    <property type="molecule type" value="Genomic_DNA"/>
</dbReference>
<dbReference type="Proteomes" id="UP000499080">
    <property type="component" value="Unassembled WGS sequence"/>
</dbReference>
<accession>A0A4Y2F0R3</accession>
<proteinExistence type="predicted"/>
<comment type="caution">
    <text evidence="1">The sequence shown here is derived from an EMBL/GenBank/DDBJ whole genome shotgun (WGS) entry which is preliminary data.</text>
</comment>
<sequence>MLTVKSRKQTTGENVPSSNAEGYFIRMMIIPTIDDFISELQLIFNSDFYGILHLKGLIPSENAIHKDNIIIYTAFEVQHILLKLGVSINPLRTRQLLGAFSPDCHKYMTALVDFSYRL</sequence>
<evidence type="ECO:0000313" key="1">
    <source>
        <dbReference type="EMBL" id="GBM34128.1"/>
    </source>
</evidence>
<dbReference type="AlphaFoldDB" id="A0A4Y2F0R3"/>
<organism evidence="1 2">
    <name type="scientific">Araneus ventricosus</name>
    <name type="common">Orbweaver spider</name>
    <name type="synonym">Epeira ventricosa</name>
    <dbReference type="NCBI Taxonomy" id="182803"/>
    <lineage>
        <taxon>Eukaryota</taxon>
        <taxon>Metazoa</taxon>
        <taxon>Ecdysozoa</taxon>
        <taxon>Arthropoda</taxon>
        <taxon>Chelicerata</taxon>
        <taxon>Arachnida</taxon>
        <taxon>Araneae</taxon>
        <taxon>Araneomorphae</taxon>
        <taxon>Entelegynae</taxon>
        <taxon>Araneoidea</taxon>
        <taxon>Araneidae</taxon>
        <taxon>Araneus</taxon>
    </lineage>
</organism>
<gene>
    <name evidence="1" type="ORF">AVEN_173381_1</name>
</gene>
<name>A0A4Y2F0R3_ARAVE</name>